<dbReference type="EMBL" id="JASCZI010093418">
    <property type="protein sequence ID" value="MED6153283.1"/>
    <property type="molecule type" value="Genomic_DNA"/>
</dbReference>
<name>A0ABU6U049_9FABA</name>
<comment type="caution">
    <text evidence="1">The sequence shown here is derived from an EMBL/GenBank/DDBJ whole genome shotgun (WGS) entry which is preliminary data.</text>
</comment>
<keyword evidence="2" id="KW-1185">Reference proteome</keyword>
<feature type="non-terminal residue" evidence="1">
    <location>
        <position position="87"/>
    </location>
</feature>
<evidence type="ECO:0000313" key="1">
    <source>
        <dbReference type="EMBL" id="MED6153283.1"/>
    </source>
</evidence>
<evidence type="ECO:0000313" key="2">
    <source>
        <dbReference type="Proteomes" id="UP001341840"/>
    </source>
</evidence>
<proteinExistence type="predicted"/>
<sequence length="87" mass="9899">MTSQVKLVEDRFDRRRRRMLRQWSELERCGCWTEGSCESGDILTQNLEGDGMNRGSGDCWTATAALLMMVSGLLLRRSAMRMIGVDP</sequence>
<dbReference type="Proteomes" id="UP001341840">
    <property type="component" value="Unassembled WGS sequence"/>
</dbReference>
<accession>A0ABU6U049</accession>
<reference evidence="1 2" key="1">
    <citation type="journal article" date="2023" name="Plants (Basel)">
        <title>Bridging the Gap: Combining Genomics and Transcriptomics Approaches to Understand Stylosanthes scabra, an Orphan Legume from the Brazilian Caatinga.</title>
        <authorList>
            <person name="Ferreira-Neto J.R.C."/>
            <person name="da Silva M.D."/>
            <person name="Binneck E."/>
            <person name="de Melo N.F."/>
            <person name="da Silva R.H."/>
            <person name="de Melo A.L.T.M."/>
            <person name="Pandolfi V."/>
            <person name="Bustamante F.O."/>
            <person name="Brasileiro-Vidal A.C."/>
            <person name="Benko-Iseppon A.M."/>
        </authorList>
    </citation>
    <scope>NUCLEOTIDE SEQUENCE [LARGE SCALE GENOMIC DNA]</scope>
    <source>
        <tissue evidence="1">Leaves</tissue>
    </source>
</reference>
<organism evidence="1 2">
    <name type="scientific">Stylosanthes scabra</name>
    <dbReference type="NCBI Taxonomy" id="79078"/>
    <lineage>
        <taxon>Eukaryota</taxon>
        <taxon>Viridiplantae</taxon>
        <taxon>Streptophyta</taxon>
        <taxon>Embryophyta</taxon>
        <taxon>Tracheophyta</taxon>
        <taxon>Spermatophyta</taxon>
        <taxon>Magnoliopsida</taxon>
        <taxon>eudicotyledons</taxon>
        <taxon>Gunneridae</taxon>
        <taxon>Pentapetalae</taxon>
        <taxon>rosids</taxon>
        <taxon>fabids</taxon>
        <taxon>Fabales</taxon>
        <taxon>Fabaceae</taxon>
        <taxon>Papilionoideae</taxon>
        <taxon>50 kb inversion clade</taxon>
        <taxon>dalbergioids sensu lato</taxon>
        <taxon>Dalbergieae</taxon>
        <taxon>Pterocarpus clade</taxon>
        <taxon>Stylosanthes</taxon>
    </lineage>
</organism>
<gene>
    <name evidence="1" type="ORF">PIB30_100381</name>
</gene>
<protein>
    <submittedName>
        <fullName evidence="1">Uncharacterized protein</fullName>
    </submittedName>
</protein>